<evidence type="ECO:0000313" key="2">
    <source>
        <dbReference type="EMBL" id="MCA5892889.1"/>
    </source>
</evidence>
<reference evidence="2 3" key="1">
    <citation type="submission" date="2021-09" db="EMBL/GenBank/DDBJ databases">
        <title>Isoptericola luteus sp. nov., a novel bacterium isolated from Harbin, the capital city of Heilongjiang province.</title>
        <authorList>
            <person name="Li J."/>
        </authorList>
    </citation>
    <scope>NUCLEOTIDE SEQUENCE [LARGE SCALE GENOMIC DNA]</scope>
    <source>
        <strain evidence="2 3">NEAU-Y5</strain>
    </source>
</reference>
<gene>
    <name evidence="2" type="ORF">LEP48_05905</name>
</gene>
<dbReference type="PANTHER" id="PTHR36836:SF1">
    <property type="entry name" value="COLANIC ACID BIOSYNTHESIS PROTEIN WCAK"/>
    <property type="match status" value="1"/>
</dbReference>
<organism evidence="2 3">
    <name type="scientific">Isoptericola luteus</name>
    <dbReference type="NCBI Taxonomy" id="2879484"/>
    <lineage>
        <taxon>Bacteria</taxon>
        <taxon>Bacillati</taxon>
        <taxon>Actinomycetota</taxon>
        <taxon>Actinomycetes</taxon>
        <taxon>Micrococcales</taxon>
        <taxon>Promicromonosporaceae</taxon>
        <taxon>Isoptericola</taxon>
    </lineage>
</organism>
<dbReference type="InterPro" id="IPR007345">
    <property type="entry name" value="Polysacch_pyruvyl_Trfase"/>
</dbReference>
<dbReference type="PANTHER" id="PTHR36836">
    <property type="entry name" value="COLANIC ACID BIOSYNTHESIS PROTEIN WCAK"/>
    <property type="match status" value="1"/>
</dbReference>
<keyword evidence="2" id="KW-0808">Transferase</keyword>
<accession>A0ABS7ZCW9</accession>
<feature type="domain" description="Polysaccharide pyruvyl transferase" evidence="1">
    <location>
        <begin position="91"/>
        <end position="339"/>
    </location>
</feature>
<evidence type="ECO:0000259" key="1">
    <source>
        <dbReference type="Pfam" id="PF04230"/>
    </source>
</evidence>
<dbReference type="GO" id="GO:0016740">
    <property type="term" value="F:transferase activity"/>
    <property type="evidence" value="ECO:0007669"/>
    <property type="project" value="UniProtKB-KW"/>
</dbReference>
<dbReference type="Proteomes" id="UP001319870">
    <property type="component" value="Unassembled WGS sequence"/>
</dbReference>
<comment type="caution">
    <text evidence="2">The sequence shown here is derived from an EMBL/GenBank/DDBJ whole genome shotgun (WGS) entry which is preliminary data.</text>
</comment>
<name>A0ABS7ZCW9_9MICO</name>
<dbReference type="Pfam" id="PF04230">
    <property type="entry name" value="PS_pyruv_trans"/>
    <property type="match status" value="1"/>
</dbReference>
<protein>
    <submittedName>
        <fullName evidence="2">Polysaccharide pyruvyl transferase family protein</fullName>
    </submittedName>
</protein>
<proteinExistence type="predicted"/>
<evidence type="ECO:0000313" key="3">
    <source>
        <dbReference type="Proteomes" id="UP001319870"/>
    </source>
</evidence>
<dbReference type="EMBL" id="JAIXCQ010000003">
    <property type="protein sequence ID" value="MCA5892889.1"/>
    <property type="molecule type" value="Genomic_DNA"/>
</dbReference>
<keyword evidence="3" id="KW-1185">Reference proteome</keyword>
<sequence length="415" mass="43550">MTPVARDAPARPPAAPVRRVGLLGAFGIGNRGNDVTLRAFADALTTADVGDVVEPVAVCPAPATVEATGVRAAAWTRPRSGSSLLARLTARLGDLVWTWRTVRGLDAVVLAGGGLLEVTRLRASTTAWTVAAYTWAGHLQHKPVVFWSVGGDELPHGPARLLVRAALRGATTVAVRDDHSRRAVEALDGRAPATVHDVVLALPVEDEPRPSPTGPLGTGATVAVGVFNARGATAADGAALDADRYESELCRTVCGLVDQGDDVVLLGGAAIDAAVIDDIVARCEHDLGPRACQVHRGAYDDYPTAHRTLAGADLAVVARYHSAIAALTAGTPTVSVGYGPKNRELMAQFGQEEYCADLPRARADEVLALVERLRRRVRSEATAIAGAHRRLQATTRAELDTLAALLAHSPTTIRR</sequence>
<dbReference type="RefSeq" id="WP_225564650.1">
    <property type="nucleotide sequence ID" value="NZ_JAIXCQ010000003.1"/>
</dbReference>